<evidence type="ECO:0000259" key="6">
    <source>
        <dbReference type="SMART" id="SM00702"/>
    </source>
</evidence>
<comment type="caution">
    <text evidence="7">The sequence shown here is derived from an EMBL/GenBank/DDBJ whole genome shotgun (WGS) entry which is preliminary data.</text>
</comment>
<proteinExistence type="predicted"/>
<keyword evidence="3" id="KW-0223">Dioxygenase</keyword>
<dbReference type="EMBL" id="AGNL01008253">
    <property type="protein sequence ID" value="EJK70647.1"/>
    <property type="molecule type" value="Genomic_DNA"/>
</dbReference>
<sequence length="464" mass="51284">MRPPAALLGKRADATRPQVAPAASFSPDPPSSARPCRFLSAVASARLRRRLPSTSTVLGKGIVGVGDEHERSAPFELPEQGCNCAKGDPSSSSTVDGLDGRAALQAVSGPPRPLHWLVRPELALDAFSSPGADPQPMDDAPVSIPDSIRDVLRTEMEGVYSFNVFDGAFVDMFNEEVGNFYAVSEERDIPVRRPNSMNNYGVILNEIGMRPMISAFQREYLWPVARHLFPVEASQFDGHHSFMVRYRAGEDLGLDMHTDDSDVTFNVCMGEVFTGATLSFCGMFGAPGHRRHEHTYRHEVGRAVLHLGNRRHGADDIETGRRSNLIVWNTNDAYRKLGGNRAVEYQREAGEPSRICLSYTHDRDYEVYKELPEAARKQKRNPWCPPPGYEAERRTDARKNRHDKDGNDNIQALKQKSLKRIEAQSSCTLAPLIPRNSEAAGQFVLSTNANASSRSGLRISSAAL</sequence>
<dbReference type="GO" id="GO:0005506">
    <property type="term" value="F:iron ion binding"/>
    <property type="evidence" value="ECO:0007669"/>
    <property type="project" value="InterPro"/>
</dbReference>
<dbReference type="GO" id="GO:0051213">
    <property type="term" value="F:dioxygenase activity"/>
    <property type="evidence" value="ECO:0007669"/>
    <property type="project" value="UniProtKB-KW"/>
</dbReference>
<evidence type="ECO:0000256" key="1">
    <source>
        <dbReference type="ARBA" id="ARBA00001961"/>
    </source>
</evidence>
<dbReference type="Proteomes" id="UP000266841">
    <property type="component" value="Unassembled WGS sequence"/>
</dbReference>
<evidence type="ECO:0000313" key="7">
    <source>
        <dbReference type="EMBL" id="EJK70647.1"/>
    </source>
</evidence>
<dbReference type="InterPro" id="IPR006620">
    <property type="entry name" value="Pro_4_hyd_alph"/>
</dbReference>
<feature type="region of interest" description="Disordered" evidence="5">
    <location>
        <begin position="376"/>
        <end position="409"/>
    </location>
</feature>
<evidence type="ECO:0000256" key="4">
    <source>
        <dbReference type="ARBA" id="ARBA00023002"/>
    </source>
</evidence>
<evidence type="ECO:0000256" key="2">
    <source>
        <dbReference type="ARBA" id="ARBA00022896"/>
    </source>
</evidence>
<organism evidence="7 8">
    <name type="scientific">Thalassiosira oceanica</name>
    <name type="common">Marine diatom</name>
    <dbReference type="NCBI Taxonomy" id="159749"/>
    <lineage>
        <taxon>Eukaryota</taxon>
        <taxon>Sar</taxon>
        <taxon>Stramenopiles</taxon>
        <taxon>Ochrophyta</taxon>
        <taxon>Bacillariophyta</taxon>
        <taxon>Coscinodiscophyceae</taxon>
        <taxon>Thalassiosirophycidae</taxon>
        <taxon>Thalassiosirales</taxon>
        <taxon>Thalassiosiraceae</taxon>
        <taxon>Thalassiosira</taxon>
    </lineage>
</organism>
<keyword evidence="8" id="KW-1185">Reference proteome</keyword>
<dbReference type="eggNOG" id="KOG1971">
    <property type="taxonomic scope" value="Eukaryota"/>
</dbReference>
<evidence type="ECO:0000256" key="3">
    <source>
        <dbReference type="ARBA" id="ARBA00022964"/>
    </source>
</evidence>
<comment type="cofactor">
    <cofactor evidence="1">
        <name>L-ascorbate</name>
        <dbReference type="ChEBI" id="CHEBI:38290"/>
    </cofactor>
</comment>
<keyword evidence="2" id="KW-0847">Vitamin C</keyword>
<feature type="domain" description="Prolyl 4-hydroxylase alpha subunit" evidence="6">
    <location>
        <begin position="157"/>
        <end position="330"/>
    </location>
</feature>
<dbReference type="OrthoDB" id="1736837at2759"/>
<dbReference type="GO" id="GO:0031418">
    <property type="term" value="F:L-ascorbic acid binding"/>
    <property type="evidence" value="ECO:0007669"/>
    <property type="project" value="UniProtKB-KW"/>
</dbReference>
<protein>
    <recommendedName>
        <fullName evidence="6">Prolyl 4-hydroxylase alpha subunit domain-containing protein</fullName>
    </recommendedName>
</protein>
<dbReference type="PANTHER" id="PTHR24014">
    <property type="entry name" value="2-OXOGLUTARATE AND IRON-DEPENDENT OXYGENASE DOMAIN-CONTAINING PROTEIN 2"/>
    <property type="match status" value="1"/>
</dbReference>
<feature type="region of interest" description="Disordered" evidence="5">
    <location>
        <begin position="1"/>
        <end position="33"/>
    </location>
</feature>
<reference evidence="7 8" key="1">
    <citation type="journal article" date="2012" name="Genome Biol.">
        <title>Genome and low-iron response of an oceanic diatom adapted to chronic iron limitation.</title>
        <authorList>
            <person name="Lommer M."/>
            <person name="Specht M."/>
            <person name="Roy A.S."/>
            <person name="Kraemer L."/>
            <person name="Andreson R."/>
            <person name="Gutowska M.A."/>
            <person name="Wolf J."/>
            <person name="Bergner S.V."/>
            <person name="Schilhabel M.B."/>
            <person name="Klostermeier U.C."/>
            <person name="Beiko R.G."/>
            <person name="Rosenstiel P."/>
            <person name="Hippler M."/>
            <person name="Laroche J."/>
        </authorList>
    </citation>
    <scope>NUCLEOTIDE SEQUENCE [LARGE SCALE GENOMIC DNA]</scope>
    <source>
        <strain evidence="7 8">CCMP1005</strain>
    </source>
</reference>
<dbReference type="GO" id="GO:0016705">
    <property type="term" value="F:oxidoreductase activity, acting on paired donors, with incorporation or reduction of molecular oxygen"/>
    <property type="evidence" value="ECO:0007669"/>
    <property type="project" value="InterPro"/>
</dbReference>
<accession>K0TJ87</accession>
<dbReference type="Pfam" id="PF25238">
    <property type="entry name" value="OGFOD2-like"/>
    <property type="match status" value="1"/>
</dbReference>
<evidence type="ECO:0000256" key="5">
    <source>
        <dbReference type="SAM" id="MobiDB-lite"/>
    </source>
</evidence>
<keyword evidence="4" id="KW-0560">Oxidoreductase</keyword>
<evidence type="ECO:0000313" key="8">
    <source>
        <dbReference type="Proteomes" id="UP000266841"/>
    </source>
</evidence>
<dbReference type="AlphaFoldDB" id="K0TJ87"/>
<feature type="compositionally biased region" description="Basic and acidic residues" evidence="5">
    <location>
        <begin position="390"/>
        <end position="407"/>
    </location>
</feature>
<gene>
    <name evidence="7" type="ORF">THAOC_07977</name>
</gene>
<name>K0TJ87_THAOC</name>
<dbReference type="PANTHER" id="PTHR24014:SF4">
    <property type="entry name" value="2-OXOGLUTARATE AND IRON-DEPENDENT OXYGENASE DOMAIN-CONTAINING PROTEIN 2"/>
    <property type="match status" value="1"/>
</dbReference>
<dbReference type="SMART" id="SM00702">
    <property type="entry name" value="P4Hc"/>
    <property type="match status" value="1"/>
</dbReference>